<accession>A0A0D9P1H1</accession>
<dbReference type="EMBL" id="KE384729">
    <property type="protein sequence ID" value="KJK79961.1"/>
    <property type="molecule type" value="Genomic_DNA"/>
</dbReference>
<reference evidence="2" key="1">
    <citation type="journal article" date="2014" name="BMC Genomics">
        <title>The genome sequence of the biocontrol fungus Metarhizium anisopliae and comparative genomics of Metarhizium species.</title>
        <authorList>
            <person name="Pattemore J.A."/>
            <person name="Hane J.K."/>
            <person name="Williams A.H."/>
            <person name="Wilson B.A."/>
            <person name="Stodart B.J."/>
            <person name="Ash G.J."/>
        </authorList>
    </citation>
    <scope>NUCLEOTIDE SEQUENCE [LARGE SCALE GENOMIC DNA]</scope>
    <source>
        <strain evidence="2">BRIP 53293</strain>
    </source>
</reference>
<name>A0A0D9P1H1_METAN</name>
<gene>
    <name evidence="1" type="ORF">H634G_04200</name>
</gene>
<organism evidence="1 2">
    <name type="scientific">Metarhizium anisopliae BRIP 53293</name>
    <dbReference type="NCBI Taxonomy" id="1291518"/>
    <lineage>
        <taxon>Eukaryota</taxon>
        <taxon>Fungi</taxon>
        <taxon>Dikarya</taxon>
        <taxon>Ascomycota</taxon>
        <taxon>Pezizomycotina</taxon>
        <taxon>Sordariomycetes</taxon>
        <taxon>Hypocreomycetidae</taxon>
        <taxon>Hypocreales</taxon>
        <taxon>Clavicipitaceae</taxon>
        <taxon>Metarhizium</taxon>
    </lineage>
</organism>
<keyword evidence="2" id="KW-1185">Reference proteome</keyword>
<proteinExistence type="predicted"/>
<evidence type="ECO:0000313" key="2">
    <source>
        <dbReference type="Proteomes" id="UP000054544"/>
    </source>
</evidence>
<sequence>MSILTRAQMLLAVPLGKCQGMMSTLSLLSFKVIGEWSNSWSSPDGGNTKADLDLADRKVNYGSTPPWDALDKIKDH</sequence>
<dbReference type="AlphaFoldDB" id="A0A0D9P1H1"/>
<dbReference type="Proteomes" id="UP000054544">
    <property type="component" value="Unassembled WGS sequence"/>
</dbReference>
<protein>
    <submittedName>
        <fullName evidence="1">Uncharacterized protein</fullName>
    </submittedName>
</protein>
<evidence type="ECO:0000313" key="1">
    <source>
        <dbReference type="EMBL" id="KJK79961.1"/>
    </source>
</evidence>